<organism evidence="1 2">
    <name type="scientific">Periplaneta americana</name>
    <name type="common">American cockroach</name>
    <name type="synonym">Blatta americana</name>
    <dbReference type="NCBI Taxonomy" id="6978"/>
    <lineage>
        <taxon>Eukaryota</taxon>
        <taxon>Metazoa</taxon>
        <taxon>Ecdysozoa</taxon>
        <taxon>Arthropoda</taxon>
        <taxon>Hexapoda</taxon>
        <taxon>Insecta</taxon>
        <taxon>Pterygota</taxon>
        <taxon>Neoptera</taxon>
        <taxon>Polyneoptera</taxon>
        <taxon>Dictyoptera</taxon>
        <taxon>Blattodea</taxon>
        <taxon>Blattoidea</taxon>
        <taxon>Blattidae</taxon>
        <taxon>Blattinae</taxon>
        <taxon>Periplaneta</taxon>
    </lineage>
</organism>
<dbReference type="EMBL" id="JAJSOF020000001">
    <property type="protein sequence ID" value="KAJ4450747.1"/>
    <property type="molecule type" value="Genomic_DNA"/>
</dbReference>
<dbReference type="Proteomes" id="UP001148838">
    <property type="component" value="Unassembled WGS sequence"/>
</dbReference>
<protein>
    <submittedName>
        <fullName evidence="1">Uncharacterized protein</fullName>
    </submittedName>
</protein>
<keyword evidence="2" id="KW-1185">Reference proteome</keyword>
<evidence type="ECO:0000313" key="1">
    <source>
        <dbReference type="EMBL" id="KAJ4450747.1"/>
    </source>
</evidence>
<comment type="caution">
    <text evidence="1">The sequence shown here is derived from an EMBL/GenBank/DDBJ whole genome shotgun (WGS) entry which is preliminary data.</text>
</comment>
<sequence>MRAIRCSERGYITITAKIVFFRSVRFVRCVRYDVVNAYLYKTLHSRRIRYSMFDSRLSSTGLLKFDIRLCPLCRRLVVFVPPCYKNIRCPPLRVLLRRIDIIAYSHTTKKGYIIDPTIRIETGSSQPEDVDKEKINIYLPTVDYFKAKYQLEDIEVIGLLIGARGVIPKFFESFRKTFELPQTFTADFITSVLKRSCQILGHHIHSV</sequence>
<gene>
    <name evidence="1" type="ORF">ANN_02177</name>
</gene>
<evidence type="ECO:0000313" key="2">
    <source>
        <dbReference type="Proteomes" id="UP001148838"/>
    </source>
</evidence>
<name>A0ABQ8TVJ9_PERAM</name>
<accession>A0ABQ8TVJ9</accession>
<proteinExistence type="predicted"/>
<reference evidence="1 2" key="1">
    <citation type="journal article" date="2022" name="Allergy">
        <title>Genome assembly and annotation of Periplaneta americana reveal a comprehensive cockroach allergen profile.</title>
        <authorList>
            <person name="Wang L."/>
            <person name="Xiong Q."/>
            <person name="Saelim N."/>
            <person name="Wang L."/>
            <person name="Nong W."/>
            <person name="Wan A.T."/>
            <person name="Shi M."/>
            <person name="Liu X."/>
            <person name="Cao Q."/>
            <person name="Hui J.H.L."/>
            <person name="Sookrung N."/>
            <person name="Leung T.F."/>
            <person name="Tungtrongchitr A."/>
            <person name="Tsui S.K.W."/>
        </authorList>
    </citation>
    <scope>NUCLEOTIDE SEQUENCE [LARGE SCALE GENOMIC DNA]</scope>
    <source>
        <strain evidence="1">PWHHKU_190912</strain>
    </source>
</reference>